<keyword evidence="9 11" id="KW-1133">Transmembrane helix</keyword>
<dbReference type="EMBL" id="JANAVB010027000">
    <property type="protein sequence ID" value="KAJ6818708.1"/>
    <property type="molecule type" value="Genomic_DNA"/>
</dbReference>
<evidence type="ECO:0000256" key="2">
    <source>
        <dbReference type="ARBA" id="ARBA00009726"/>
    </source>
</evidence>
<feature type="transmembrane region" description="Helical" evidence="11">
    <location>
        <begin position="218"/>
        <end position="238"/>
    </location>
</feature>
<dbReference type="FunFam" id="1.20.1560.10:FF:000002">
    <property type="entry name" value="ABC transporter C family member 5"/>
    <property type="match status" value="1"/>
</dbReference>
<evidence type="ECO:0000256" key="4">
    <source>
        <dbReference type="ARBA" id="ARBA00022692"/>
    </source>
</evidence>
<dbReference type="CDD" id="cd18605">
    <property type="entry name" value="ABC_6TM_MRP7_D2_like"/>
    <property type="match status" value="1"/>
</dbReference>
<evidence type="ECO:0000256" key="1">
    <source>
        <dbReference type="ARBA" id="ARBA00004370"/>
    </source>
</evidence>
<feature type="transmembrane region" description="Helical" evidence="11">
    <location>
        <begin position="299"/>
        <end position="332"/>
    </location>
</feature>
<dbReference type="Pfam" id="PF00664">
    <property type="entry name" value="ABC_membrane"/>
    <property type="match status" value="1"/>
</dbReference>
<dbReference type="InterPro" id="IPR050173">
    <property type="entry name" value="ABC_transporter_C-like"/>
</dbReference>
<evidence type="ECO:0000256" key="3">
    <source>
        <dbReference type="ARBA" id="ARBA00022448"/>
    </source>
</evidence>
<reference evidence="14" key="2">
    <citation type="submission" date="2023-04" db="EMBL/GenBank/DDBJ databases">
        <authorList>
            <person name="Bruccoleri R.E."/>
            <person name="Oakeley E.J."/>
            <person name="Faust A.-M."/>
            <person name="Dessus-Babus S."/>
            <person name="Altorfer M."/>
            <person name="Burckhardt D."/>
            <person name="Oertli M."/>
            <person name="Naumann U."/>
            <person name="Petersen F."/>
            <person name="Wong J."/>
        </authorList>
    </citation>
    <scope>NUCLEOTIDE SEQUENCE</scope>
    <source>
        <strain evidence="14">GSM-AAB239-AS_SAM_17_03QT</strain>
        <tissue evidence="14">Leaf</tissue>
    </source>
</reference>
<dbReference type="SMART" id="SM00382">
    <property type="entry name" value="AAA"/>
    <property type="match status" value="1"/>
</dbReference>
<feature type="transmembrane region" description="Helical" evidence="11">
    <location>
        <begin position="409"/>
        <end position="428"/>
    </location>
</feature>
<keyword evidence="15" id="KW-1185">Reference proteome</keyword>
<dbReference type="Gene3D" id="1.20.1560.10">
    <property type="entry name" value="ABC transporter type 1, transmembrane domain"/>
    <property type="match status" value="1"/>
</dbReference>
<dbReference type="InterPro" id="IPR011527">
    <property type="entry name" value="ABC1_TM_dom"/>
</dbReference>
<dbReference type="PROSITE" id="PS50929">
    <property type="entry name" value="ABC_TM1F"/>
    <property type="match status" value="1"/>
</dbReference>
<dbReference type="FunFam" id="3.40.50.300:FF:000630">
    <property type="entry name" value="ATP-binding cassette (ABC) transporter, putative"/>
    <property type="match status" value="1"/>
</dbReference>
<dbReference type="InterPro" id="IPR027417">
    <property type="entry name" value="P-loop_NTPase"/>
</dbReference>
<evidence type="ECO:0000256" key="9">
    <source>
        <dbReference type="ARBA" id="ARBA00022989"/>
    </source>
</evidence>
<evidence type="ECO:0000256" key="11">
    <source>
        <dbReference type="SAM" id="Phobius"/>
    </source>
</evidence>
<dbReference type="Pfam" id="PF00005">
    <property type="entry name" value="ABC_tran"/>
    <property type="match status" value="1"/>
</dbReference>
<dbReference type="InterPro" id="IPR036640">
    <property type="entry name" value="ABC1_TM_sf"/>
</dbReference>
<protein>
    <submittedName>
        <fullName evidence="14">ABC transporter C family member 13</fullName>
    </submittedName>
</protein>
<comment type="subcellular location">
    <subcellularLocation>
        <location evidence="1">Membrane</location>
    </subcellularLocation>
</comment>
<evidence type="ECO:0000256" key="6">
    <source>
        <dbReference type="ARBA" id="ARBA00022741"/>
    </source>
</evidence>
<dbReference type="SUPFAM" id="SSF52540">
    <property type="entry name" value="P-loop containing nucleoside triphosphate hydrolases"/>
    <property type="match status" value="2"/>
</dbReference>
<proteinExistence type="inferred from homology"/>
<keyword evidence="3" id="KW-0813">Transport</keyword>
<dbReference type="CDD" id="cd03244">
    <property type="entry name" value="ABCC_MRP_domain2"/>
    <property type="match status" value="1"/>
</dbReference>
<evidence type="ECO:0000313" key="14">
    <source>
        <dbReference type="EMBL" id="KAJ6818708.1"/>
    </source>
</evidence>
<accession>A0AAX6FRR2</accession>
<dbReference type="InterPro" id="IPR017871">
    <property type="entry name" value="ABC_transporter-like_CS"/>
</dbReference>
<dbReference type="InterPro" id="IPR003439">
    <property type="entry name" value="ABC_transporter-like_ATP-bd"/>
</dbReference>
<dbReference type="GO" id="GO:0140359">
    <property type="term" value="F:ABC-type transporter activity"/>
    <property type="evidence" value="ECO:0007669"/>
    <property type="project" value="InterPro"/>
</dbReference>
<evidence type="ECO:0000259" key="12">
    <source>
        <dbReference type="PROSITE" id="PS50893"/>
    </source>
</evidence>
<dbReference type="GO" id="GO:0016887">
    <property type="term" value="F:ATP hydrolysis activity"/>
    <property type="evidence" value="ECO:0007669"/>
    <property type="project" value="InterPro"/>
</dbReference>
<comment type="caution">
    <text evidence="14">The sequence shown here is derived from an EMBL/GenBank/DDBJ whole genome shotgun (WGS) entry which is preliminary data.</text>
</comment>
<keyword evidence="10 11" id="KW-0472">Membrane</keyword>
<dbReference type="InterPro" id="IPR003593">
    <property type="entry name" value="AAA+_ATPase"/>
</dbReference>
<keyword evidence="4 11" id="KW-0812">Transmembrane</keyword>
<organism evidence="14 15">
    <name type="scientific">Iris pallida</name>
    <name type="common">Sweet iris</name>
    <dbReference type="NCBI Taxonomy" id="29817"/>
    <lineage>
        <taxon>Eukaryota</taxon>
        <taxon>Viridiplantae</taxon>
        <taxon>Streptophyta</taxon>
        <taxon>Embryophyta</taxon>
        <taxon>Tracheophyta</taxon>
        <taxon>Spermatophyta</taxon>
        <taxon>Magnoliopsida</taxon>
        <taxon>Liliopsida</taxon>
        <taxon>Asparagales</taxon>
        <taxon>Iridaceae</taxon>
        <taxon>Iridoideae</taxon>
        <taxon>Irideae</taxon>
        <taxon>Iris</taxon>
    </lineage>
</organism>
<gene>
    <name evidence="14" type="ORF">M6B38_132225</name>
</gene>
<dbReference type="GO" id="GO:0016020">
    <property type="term" value="C:membrane"/>
    <property type="evidence" value="ECO:0007669"/>
    <property type="project" value="UniProtKB-SubCell"/>
</dbReference>
<evidence type="ECO:0000256" key="8">
    <source>
        <dbReference type="ARBA" id="ARBA00022967"/>
    </source>
</evidence>
<reference evidence="14" key="1">
    <citation type="journal article" date="2023" name="GigaByte">
        <title>Genome assembly of the bearded iris, Iris pallida Lam.</title>
        <authorList>
            <person name="Bruccoleri R.E."/>
            <person name="Oakeley E.J."/>
            <person name="Faust A.M.E."/>
            <person name="Altorfer M."/>
            <person name="Dessus-Babus S."/>
            <person name="Burckhardt D."/>
            <person name="Oertli M."/>
            <person name="Naumann U."/>
            <person name="Petersen F."/>
            <person name="Wong J."/>
        </authorList>
    </citation>
    <scope>NUCLEOTIDE SEQUENCE</scope>
    <source>
        <strain evidence="14">GSM-AAB239-AS_SAM_17_03QT</strain>
    </source>
</reference>
<dbReference type="Gene3D" id="3.40.50.300">
    <property type="entry name" value="P-loop containing nucleotide triphosphate hydrolases"/>
    <property type="match status" value="2"/>
</dbReference>
<feature type="transmembrane region" description="Helical" evidence="11">
    <location>
        <begin position="178"/>
        <end position="197"/>
    </location>
</feature>
<keyword evidence="5" id="KW-0677">Repeat</keyword>
<feature type="transmembrane region" description="Helical" evidence="11">
    <location>
        <begin position="440"/>
        <end position="460"/>
    </location>
</feature>
<evidence type="ECO:0000313" key="15">
    <source>
        <dbReference type="Proteomes" id="UP001140949"/>
    </source>
</evidence>
<keyword evidence="8" id="KW-1278">Translocase</keyword>
<feature type="domain" description="ABC transmembrane type-1" evidence="13">
    <location>
        <begin position="186"/>
        <end position="468"/>
    </location>
</feature>
<dbReference type="PANTHER" id="PTHR24223">
    <property type="entry name" value="ATP-BINDING CASSETTE SUB-FAMILY C"/>
    <property type="match status" value="1"/>
</dbReference>
<dbReference type="Proteomes" id="UP001140949">
    <property type="component" value="Unassembled WGS sequence"/>
</dbReference>
<evidence type="ECO:0000256" key="10">
    <source>
        <dbReference type="ARBA" id="ARBA00023136"/>
    </source>
</evidence>
<dbReference type="PANTHER" id="PTHR24223:SF330">
    <property type="entry name" value="ATP-BINDING CASSETTE SUB-FAMILY C MEMBER 10"/>
    <property type="match status" value="1"/>
</dbReference>
<dbReference type="SUPFAM" id="SSF90123">
    <property type="entry name" value="ABC transporter transmembrane region"/>
    <property type="match status" value="1"/>
</dbReference>
<evidence type="ECO:0000256" key="7">
    <source>
        <dbReference type="ARBA" id="ARBA00022840"/>
    </source>
</evidence>
<name>A0AAX6FRR2_IRIPA</name>
<keyword evidence="6" id="KW-0547">Nucleotide-binding</keyword>
<dbReference type="AlphaFoldDB" id="A0AAX6FRR2"/>
<keyword evidence="7" id="KW-0067">ATP-binding</keyword>
<feature type="domain" description="ABC transporter" evidence="12">
    <location>
        <begin position="503"/>
        <end position="736"/>
    </location>
</feature>
<dbReference type="PROSITE" id="PS00211">
    <property type="entry name" value="ABC_TRANSPORTER_1"/>
    <property type="match status" value="1"/>
</dbReference>
<dbReference type="GO" id="GO:0005524">
    <property type="term" value="F:ATP binding"/>
    <property type="evidence" value="ECO:0007669"/>
    <property type="project" value="UniProtKB-KW"/>
</dbReference>
<comment type="similarity">
    <text evidence="2">Belongs to the ABC transporter superfamily. ABCC family. Conjugate transporter (TC 3.A.1.208) subfamily.</text>
</comment>
<evidence type="ECO:0000259" key="13">
    <source>
        <dbReference type="PROSITE" id="PS50929"/>
    </source>
</evidence>
<sequence length="740" mass="81920">MGRGDLGYIDERGLNLSGGQRARLALARAIYRDSDIYLLDDVLSAVDSQVALWIIQKAILGPLMNHKTRILCTHNVQAISAADMIVIMDKGYVKWAGSFSSFLLNPYLLSSTLEPSEVLSLQLSSKGNSSSYSNEEKSCVELQIDCLSISEEAHDGAETEARKEGRVELHVYKSYATFTGWTVVMIICVSAVLMQVSRNGNDLWLSHWVDSTKGTKSTMFYLAVLAALGGANSLLTLIRAFSFSYGGLHAAIQVHTRLLKNIVNAPVQFFDQNPSGRILNRFSSDLYMIDDSLPFILNILLANVLSLLGIVLVLCYAQITFLLLLFPFWYVYRKLQLFYRSTSRELRRLDSVSRSPIYSSFTETLDGSATIRAFKTEELFMARFIEYVALYQQTSYSELTASLWLSLRLQLLAASIISYIAVMSVVGSRGDIPISFGTPGLVGLALSYAAPVVSLLSNFLTSFTETEKEMVSVERVLQYMDIPREEFQGSLSLDPDWPFHGHLEFEHIFLKYKQSLPDALNDVSFTIAAGMKVGIIGRTGAGKSSIINAIFRLTPIYKGRILVDGIDVAYVDVKELRGHFAVVPQTPFLFEGSLRDNLDPFGKASDENIWEALEKCHVKEDIESAGGLDIHVKECGISFSVGQRQLICLARALIKSSKILFLDECTANVDTQTTSVLQNTISKECKGTSVLTIAHRISLVLNMDKILVLDHGVLVEEGCPQVLLEDGCSKFASFARAATV</sequence>
<dbReference type="PROSITE" id="PS50893">
    <property type="entry name" value="ABC_TRANSPORTER_2"/>
    <property type="match status" value="1"/>
</dbReference>
<evidence type="ECO:0000256" key="5">
    <source>
        <dbReference type="ARBA" id="ARBA00022737"/>
    </source>
</evidence>